<evidence type="ECO:0000259" key="3">
    <source>
        <dbReference type="PROSITE" id="PS51852"/>
    </source>
</evidence>
<dbReference type="Pfam" id="PF23083">
    <property type="entry name" value="FF_RHG35_4th"/>
    <property type="match status" value="1"/>
</dbReference>
<dbReference type="InterPro" id="IPR057284">
    <property type="entry name" value="FF_RHG35_4th"/>
</dbReference>
<dbReference type="PROSITE" id="PS50238">
    <property type="entry name" value="RHOGAP"/>
    <property type="match status" value="1"/>
</dbReference>
<evidence type="ECO:0000256" key="1">
    <source>
        <dbReference type="SAM" id="MobiDB-lite"/>
    </source>
</evidence>
<dbReference type="InterPro" id="IPR001806">
    <property type="entry name" value="Small_GTPase"/>
</dbReference>
<dbReference type="Pfam" id="PF00620">
    <property type="entry name" value="RhoGAP"/>
    <property type="match status" value="1"/>
</dbReference>
<dbReference type="CDD" id="cd00159">
    <property type="entry name" value="RhoGAP"/>
    <property type="match status" value="1"/>
</dbReference>
<dbReference type="Pfam" id="PF16512">
    <property type="entry name" value="RhoGAP-FF1"/>
    <property type="match status" value="1"/>
</dbReference>
<protein>
    <submittedName>
        <fullName evidence="5">Uncharacterized protein</fullName>
    </submittedName>
</protein>
<dbReference type="CDD" id="cd22207">
    <property type="entry name" value="pseudoGTPaseD_p190RhoGAP"/>
    <property type="match status" value="1"/>
</dbReference>
<dbReference type="InterPro" id="IPR051978">
    <property type="entry name" value="Rho-GAP_domain"/>
</dbReference>
<feature type="domain" description="PG1 pseudoGTPase" evidence="3">
    <location>
        <begin position="585"/>
        <end position="776"/>
    </location>
</feature>
<dbReference type="GO" id="GO:0003924">
    <property type="term" value="F:GTPase activity"/>
    <property type="evidence" value="ECO:0007669"/>
    <property type="project" value="InterPro"/>
</dbReference>
<dbReference type="InterPro" id="IPR039006">
    <property type="entry name" value="RhoGAP_pG2"/>
</dbReference>
<evidence type="ECO:0000259" key="4">
    <source>
        <dbReference type="PROSITE" id="PS51853"/>
    </source>
</evidence>
<organism evidence="5 6">
    <name type="scientific">Strongylocentrotus purpuratus</name>
    <name type="common">Purple sea urchin</name>
    <dbReference type="NCBI Taxonomy" id="7668"/>
    <lineage>
        <taxon>Eukaryota</taxon>
        <taxon>Metazoa</taxon>
        <taxon>Echinodermata</taxon>
        <taxon>Eleutherozoa</taxon>
        <taxon>Echinozoa</taxon>
        <taxon>Echinoidea</taxon>
        <taxon>Euechinoidea</taxon>
        <taxon>Echinacea</taxon>
        <taxon>Camarodonta</taxon>
        <taxon>Echinidea</taxon>
        <taxon>Strongylocentrotidae</taxon>
        <taxon>Strongylocentrotus</taxon>
    </lineage>
</organism>
<dbReference type="SUPFAM" id="SSF52540">
    <property type="entry name" value="P-loop containing nucleoside triphosphate hydrolases"/>
    <property type="match status" value="1"/>
</dbReference>
<dbReference type="PANTHER" id="PTHR46005">
    <property type="entry name" value="RHO GTPASE-ACTIVATING PROTEIN 190"/>
    <property type="match status" value="1"/>
</dbReference>
<dbReference type="InterPro" id="IPR036517">
    <property type="entry name" value="FF_domain_sf"/>
</dbReference>
<dbReference type="InterPro" id="IPR045786">
    <property type="entry name" value="RhoGAP_pG1_pG2"/>
</dbReference>
<feature type="region of interest" description="Disordered" evidence="1">
    <location>
        <begin position="1071"/>
        <end position="1165"/>
    </location>
</feature>
<dbReference type="GO" id="GO:0007165">
    <property type="term" value="P:signal transduction"/>
    <property type="evidence" value="ECO:0007669"/>
    <property type="project" value="InterPro"/>
</dbReference>
<dbReference type="InterPro" id="IPR039007">
    <property type="entry name" value="pG1"/>
</dbReference>
<feature type="region of interest" description="Disordered" evidence="1">
    <location>
        <begin position="1197"/>
        <end position="1268"/>
    </location>
</feature>
<feature type="compositionally biased region" description="Basic residues" evidence="1">
    <location>
        <begin position="1465"/>
        <end position="1475"/>
    </location>
</feature>
<evidence type="ECO:0000313" key="5">
    <source>
        <dbReference type="EnsemblMetazoa" id="XP_030848950"/>
    </source>
</evidence>
<dbReference type="PROSITE" id="PS51852">
    <property type="entry name" value="PG1"/>
    <property type="match status" value="1"/>
</dbReference>
<name>A0A7M7PD13_STRPU</name>
<reference evidence="5" key="2">
    <citation type="submission" date="2021-01" db="UniProtKB">
        <authorList>
            <consortium name="EnsemblMetazoa"/>
        </authorList>
    </citation>
    <scope>IDENTIFICATION</scope>
</reference>
<dbReference type="InterPro" id="IPR000198">
    <property type="entry name" value="RhoGAP_dom"/>
</dbReference>
<dbReference type="Gene3D" id="1.10.555.10">
    <property type="entry name" value="Rho GTPase activation protein"/>
    <property type="match status" value="1"/>
</dbReference>
<dbReference type="Gene3D" id="1.10.10.440">
    <property type="entry name" value="FF domain"/>
    <property type="match status" value="1"/>
</dbReference>
<proteinExistence type="predicted"/>
<keyword evidence="6" id="KW-1185">Reference proteome</keyword>
<feature type="region of interest" description="Disordered" evidence="1">
    <location>
        <begin position="1444"/>
        <end position="1481"/>
    </location>
</feature>
<feature type="region of interest" description="Disordered" evidence="1">
    <location>
        <begin position="1338"/>
        <end position="1430"/>
    </location>
</feature>
<reference evidence="6" key="1">
    <citation type="submission" date="2015-02" db="EMBL/GenBank/DDBJ databases">
        <title>Genome sequencing for Strongylocentrotus purpuratus.</title>
        <authorList>
            <person name="Murali S."/>
            <person name="Liu Y."/>
            <person name="Vee V."/>
            <person name="English A."/>
            <person name="Wang M."/>
            <person name="Skinner E."/>
            <person name="Han Y."/>
            <person name="Muzny D.M."/>
            <person name="Worley K.C."/>
            <person name="Gibbs R.A."/>
        </authorList>
    </citation>
    <scope>NUCLEOTIDE SEQUENCE</scope>
</reference>
<feature type="compositionally biased region" description="Polar residues" evidence="1">
    <location>
        <begin position="1197"/>
        <end position="1213"/>
    </location>
</feature>
<feature type="region of interest" description="Disordered" evidence="1">
    <location>
        <begin position="955"/>
        <end position="997"/>
    </location>
</feature>
<feature type="compositionally biased region" description="Polar residues" evidence="1">
    <location>
        <begin position="984"/>
        <end position="993"/>
    </location>
</feature>
<feature type="compositionally biased region" description="Gly residues" evidence="1">
    <location>
        <begin position="1344"/>
        <end position="1353"/>
    </location>
</feature>
<dbReference type="InterPro" id="IPR008936">
    <property type="entry name" value="Rho_GTPase_activation_prot"/>
</dbReference>
<accession>A0A7M7PD13</accession>
<dbReference type="GeneID" id="588152"/>
<evidence type="ECO:0000313" key="6">
    <source>
        <dbReference type="Proteomes" id="UP000007110"/>
    </source>
</evidence>
<dbReference type="PANTHER" id="PTHR46005:SF4">
    <property type="entry name" value="RHO GTPASE-ACTIVATING PROTEIN 190"/>
    <property type="match status" value="1"/>
</dbReference>
<dbReference type="GO" id="GO:0005525">
    <property type="term" value="F:GTP binding"/>
    <property type="evidence" value="ECO:0007669"/>
    <property type="project" value="InterPro"/>
</dbReference>
<dbReference type="PROSITE" id="PS51853">
    <property type="entry name" value="PG2"/>
    <property type="match status" value="1"/>
</dbReference>
<dbReference type="Proteomes" id="UP000007110">
    <property type="component" value="Unassembled WGS sequence"/>
</dbReference>
<dbReference type="RefSeq" id="XP_030848950.1">
    <property type="nucleotide sequence ID" value="XM_030993090.1"/>
</dbReference>
<dbReference type="InterPro" id="IPR032835">
    <property type="entry name" value="RhoGAP-FF1"/>
</dbReference>
<dbReference type="SUPFAM" id="SSF48350">
    <property type="entry name" value="GTPase activation domain, GAP"/>
    <property type="match status" value="1"/>
</dbReference>
<dbReference type="EnsemblMetazoa" id="XM_030993090">
    <property type="protein sequence ID" value="XP_030848950"/>
    <property type="gene ID" value="LOC588152"/>
</dbReference>
<dbReference type="Pfam" id="PF19518">
    <property type="entry name" value="RhoGAP_pG1_pG2"/>
    <property type="match status" value="1"/>
</dbReference>
<feature type="compositionally biased region" description="Basic and acidic residues" evidence="1">
    <location>
        <begin position="1071"/>
        <end position="1082"/>
    </location>
</feature>
<feature type="domain" description="PG2 pseudoGTPase" evidence="4">
    <location>
        <begin position="793"/>
        <end position="949"/>
    </location>
</feature>
<evidence type="ECO:0000259" key="2">
    <source>
        <dbReference type="PROSITE" id="PS50238"/>
    </source>
</evidence>
<dbReference type="Gene3D" id="3.40.50.300">
    <property type="entry name" value="P-loop containing nucleotide triphosphate hydrolases"/>
    <property type="match status" value="1"/>
</dbReference>
<dbReference type="CDD" id="cd00882">
    <property type="entry name" value="Ras_like_GTPase"/>
    <property type="match status" value="1"/>
</dbReference>
<feature type="compositionally biased region" description="Low complexity" evidence="1">
    <location>
        <begin position="1238"/>
        <end position="1249"/>
    </location>
</feature>
<feature type="compositionally biased region" description="Basic and acidic residues" evidence="1">
    <location>
        <begin position="1105"/>
        <end position="1117"/>
    </location>
</feature>
<dbReference type="SMART" id="SM00175">
    <property type="entry name" value="RAB"/>
    <property type="match status" value="1"/>
</dbReference>
<sequence length="1680" mass="189989">MARQKPEKIYHISVMGMSGTETERGATGVGKSCLCNRFLNPHQDKYFTDHISVISSSDFSGRIVNNDHFLYWGECTRKYDGDSITYRVVEQTEFIDDSSFSPLRGSNTHAYYKRAAVTNLKSAEKVMYICKDQVGDETNFTQKILPDGKFPVDGFLIIYDVSRSPGHEKQLEWLTKLQGQLHKAKRPVVVVATKYDEAWDQYVRDAKAFAAKIKAPLIETSSQEGVNVDLAFAMIASKIDKRSGPREVPFPSANEARQKVITKAVDEYEQMLKKEVVNYHDLWTSRKKQYQNRDVFRKVVELIGTKNAKNYFTRHTQRLRQNHQQNKMKLYLGRLPDALESIFPDLNSISGRDWTECRHMLPEMTNFAQWFIVLPHDQSWRESEYIDTNEVRIPYDLLEGNEMECENCFQDHVNRLNAAKRKEKMKADFKKLLESLPNIVLPFRAMDEDVVLDAISNSESFGELDESTKVAIYNVHQENIQARAQSDFAELLMEKYALLASVDITQQPSKEVQKLVKQLEHEPRWQKLSEMNLERYVMLLKQLAFVHNPTTDSCYYGEKCMEKLTQLCIERTVQRSPIKELGTWDDSNNKLNIIVVGEDGLADELDTEIKNSQAFRGSGRNYSQSQSYDGDYTLDKVLYSLDLKTIEGDITHPSNQLQSESFTPQGCICVFTSLEGFQYIQDSLERTILSDQEEYNSTTLRDLAVVLMFGRSTSPEADAAQVRDKAEMLCRRLNNCQIVNVPPDNTTLWHGKKFSESQIQDALRSVVAGQKYRSGTPNQVESDRGDRGDNAFRIGLCMPCGDPFQPDLVLSPITSHNCVATPNEKNSITCDMFLIDTKCRVDFEISSYHLGDILREQRVHHGYILVYAAQRKASLELLKWFLKMVAPIPTLVVAVCEDINSAADGIAEGNRLVDDTPTARLVTANCSSFRDQTVIYNRFLKEALDKRRETERMFKVEEPPSPSPFISNRPPMELPSPHRDVTLDDSQTPTSGYTPEFVPRKRSVSSEAVVHDPLVKPSEIRNRMRLQQQTHYSFRGGEDSLYDVISQSQSSKWAPKPSNEARIYHTANYESRPRRWGSEVRRKPNLPLPSTPQSSGTEDMYAVVDRQRKPAEQKPSPDEPPPDGGESVYGVVDKKRDRKAANRNLGGRIVDRPAEVPEDSGFGGLYAAVDRGFRTSTPDTNRPMEGSGMIDNVLYDSYSNQKSPAQTGNSMTYATVPDYRTSEEPEEGMQDNPLYTAFSPTFSPTPSESSRQRQEPPPIAPKPGKLDLTKFPVRMEGLMRPIGNVNRPNDLPVWHHRSTPTHNNHPPPFASPESDEGAGYSSPADALPFDHVRRVIGSSFRTGGSSGGGGGPQSGIYSQPHDHLPRGTNQRIMFGKPMVATTPRPTGLSVANNNTPDASPANASRPREVQKQTPVRRPLGTANARHKKREDFLKGLNKLIEASMDGSFQDNEPNTPIDKLPNKKKDNKKKPKGKKGKDGLPCKPIKPALETLILNENGVPSFIEQCVDRIEDEGISQEGIYRVSGKAYDIEVIIKMFDEDQLADLNSLENLSANTVASALKQFFKNLPEPIIPYSTQDKMIADYKDVNNEDLFVERLPEYLIGLSSVKKNVLTYMMRHMKRITQCSEVNLMTAENLSICWWPSMLHPQSKSFDDLANEALLSAVFKLIVEHSESLFDFIT</sequence>
<dbReference type="InterPro" id="IPR027417">
    <property type="entry name" value="P-loop_NTPase"/>
</dbReference>
<feature type="region of interest" description="Disordered" evidence="1">
    <location>
        <begin position="1280"/>
        <end position="1325"/>
    </location>
</feature>
<dbReference type="SMART" id="SM00324">
    <property type="entry name" value="RhoGAP"/>
    <property type="match status" value="1"/>
</dbReference>
<dbReference type="Pfam" id="PF00071">
    <property type="entry name" value="Ras"/>
    <property type="match status" value="1"/>
</dbReference>
<feature type="domain" description="Rho-GAP" evidence="2">
    <location>
        <begin position="1487"/>
        <end position="1676"/>
    </location>
</feature>